<dbReference type="Gene3D" id="3.40.1490.10">
    <property type="entry name" value="Bit1"/>
    <property type="match status" value="1"/>
</dbReference>
<reference evidence="6 7" key="1">
    <citation type="submission" date="2015-01" db="EMBL/GenBank/DDBJ databases">
        <title>The Genome Sequence of Exophiala spinifera CBS89968.</title>
        <authorList>
            <consortium name="The Broad Institute Genomics Platform"/>
            <person name="Cuomo C."/>
            <person name="de Hoog S."/>
            <person name="Gorbushina A."/>
            <person name="Stielow B."/>
            <person name="Teixiera M."/>
            <person name="Abouelleil A."/>
            <person name="Chapman S.B."/>
            <person name="Priest M."/>
            <person name="Young S.K."/>
            <person name="Wortman J."/>
            <person name="Nusbaum C."/>
            <person name="Birren B."/>
        </authorList>
    </citation>
    <scope>NUCLEOTIDE SEQUENCE [LARGE SCALE GENOMIC DNA]</scope>
    <source>
        <strain evidence="6 7">CBS 89968</strain>
    </source>
</reference>
<dbReference type="GO" id="GO:0005829">
    <property type="term" value="C:cytosol"/>
    <property type="evidence" value="ECO:0007669"/>
    <property type="project" value="TreeGrafter"/>
</dbReference>
<evidence type="ECO:0000313" key="6">
    <source>
        <dbReference type="EMBL" id="KIW14003.1"/>
    </source>
</evidence>
<evidence type="ECO:0000313" key="7">
    <source>
        <dbReference type="Proteomes" id="UP000053328"/>
    </source>
</evidence>
<protein>
    <recommendedName>
        <fullName evidence="1">peptidyl-tRNA hydrolase</fullName>
        <ecNumber evidence="1">3.1.1.29</ecNumber>
    </recommendedName>
</protein>
<comment type="similarity">
    <text evidence="3">Belongs to the PTH2 family.</text>
</comment>
<evidence type="ECO:0000256" key="4">
    <source>
        <dbReference type="ARBA" id="ARBA00048707"/>
    </source>
</evidence>
<dbReference type="EC" id="3.1.1.29" evidence="1"/>
<dbReference type="AlphaFoldDB" id="A0A0D2B567"/>
<organism evidence="6 7">
    <name type="scientific">Exophiala spinifera</name>
    <dbReference type="NCBI Taxonomy" id="91928"/>
    <lineage>
        <taxon>Eukaryota</taxon>
        <taxon>Fungi</taxon>
        <taxon>Dikarya</taxon>
        <taxon>Ascomycota</taxon>
        <taxon>Pezizomycotina</taxon>
        <taxon>Eurotiomycetes</taxon>
        <taxon>Chaetothyriomycetidae</taxon>
        <taxon>Chaetothyriales</taxon>
        <taxon>Herpotrichiellaceae</taxon>
        <taxon>Exophiala</taxon>
    </lineage>
</organism>
<comment type="catalytic activity">
    <reaction evidence="4">
        <text>an N-acyl-L-alpha-aminoacyl-tRNA + H2O = an N-acyl-L-amino acid + a tRNA + H(+)</text>
        <dbReference type="Rhea" id="RHEA:54448"/>
        <dbReference type="Rhea" id="RHEA-COMP:10123"/>
        <dbReference type="Rhea" id="RHEA-COMP:13883"/>
        <dbReference type="ChEBI" id="CHEBI:15377"/>
        <dbReference type="ChEBI" id="CHEBI:15378"/>
        <dbReference type="ChEBI" id="CHEBI:59874"/>
        <dbReference type="ChEBI" id="CHEBI:78442"/>
        <dbReference type="ChEBI" id="CHEBI:138191"/>
        <dbReference type="EC" id="3.1.1.29"/>
    </reaction>
</comment>
<dbReference type="PANTHER" id="PTHR12649">
    <property type="entry name" value="PEPTIDYL-TRNA HYDROLASE 2"/>
    <property type="match status" value="1"/>
</dbReference>
<dbReference type="OrthoDB" id="1733656at2759"/>
<dbReference type="InterPro" id="IPR002833">
    <property type="entry name" value="PTH2"/>
</dbReference>
<name>A0A0D2B567_9EURO</name>
<dbReference type="Proteomes" id="UP000053328">
    <property type="component" value="Unassembled WGS sequence"/>
</dbReference>
<evidence type="ECO:0000256" key="2">
    <source>
        <dbReference type="ARBA" id="ARBA00022801"/>
    </source>
</evidence>
<dbReference type="CDD" id="cd02430">
    <property type="entry name" value="PTH2"/>
    <property type="match status" value="1"/>
</dbReference>
<dbReference type="Pfam" id="PF01981">
    <property type="entry name" value="PTH2"/>
    <property type="match status" value="1"/>
</dbReference>
<dbReference type="GO" id="GO:0004045">
    <property type="term" value="F:peptidyl-tRNA hydrolase activity"/>
    <property type="evidence" value="ECO:0007669"/>
    <property type="project" value="UniProtKB-EC"/>
</dbReference>
<dbReference type="HOGENOM" id="CLU_073661_0_3_1"/>
<dbReference type="GeneID" id="27333867"/>
<dbReference type="SUPFAM" id="SSF102462">
    <property type="entry name" value="Peptidyl-tRNA hydrolase II"/>
    <property type="match status" value="1"/>
</dbReference>
<proteinExistence type="inferred from homology"/>
<dbReference type="FunFam" id="3.40.1490.10:FF:000001">
    <property type="entry name" value="Peptidyl-tRNA hydrolase 2"/>
    <property type="match status" value="1"/>
</dbReference>
<accession>A0A0D2B567</accession>
<feature type="region of interest" description="Disordered" evidence="5">
    <location>
        <begin position="40"/>
        <end position="87"/>
    </location>
</feature>
<dbReference type="NCBIfam" id="TIGR00283">
    <property type="entry name" value="arch_pth2"/>
    <property type="match status" value="1"/>
</dbReference>
<dbReference type="STRING" id="91928.A0A0D2B567"/>
<evidence type="ECO:0000256" key="1">
    <source>
        <dbReference type="ARBA" id="ARBA00013260"/>
    </source>
</evidence>
<sequence>MAEKAPPSLAAVAVSSLLLGLLAGYFIGQGSSIGVFGGSSTSGGVKKSWPNSYDVKVHADSSDEQADDEDEDEEEDEDGGDGNELRDFRDSKEEVKLVLAVRTDLGMGKGKIAAQCSHATLACYKYLVNHPSSAPLLKRWEWGGQPKIAVQAKSEEELETLQAQAMSLGLCARIIHDAGRTQIAAGSATVLGVLGPKSVVDQVTGQLKLL</sequence>
<gene>
    <name evidence="6" type="ORF">PV08_06784</name>
</gene>
<evidence type="ECO:0000256" key="3">
    <source>
        <dbReference type="ARBA" id="ARBA00038050"/>
    </source>
</evidence>
<dbReference type="VEuPathDB" id="FungiDB:PV08_06784"/>
<dbReference type="InterPro" id="IPR023476">
    <property type="entry name" value="Pep_tRNA_hydro_II_dom_sf"/>
</dbReference>
<keyword evidence="7" id="KW-1185">Reference proteome</keyword>
<dbReference type="RefSeq" id="XP_016234219.1">
    <property type="nucleotide sequence ID" value="XM_016381117.1"/>
</dbReference>
<evidence type="ECO:0000256" key="5">
    <source>
        <dbReference type="SAM" id="MobiDB-lite"/>
    </source>
</evidence>
<feature type="compositionally biased region" description="Acidic residues" evidence="5">
    <location>
        <begin position="62"/>
        <end position="81"/>
    </location>
</feature>
<keyword evidence="2 6" id="KW-0378">Hydrolase</keyword>
<dbReference type="EMBL" id="KN847496">
    <property type="protein sequence ID" value="KIW14003.1"/>
    <property type="molecule type" value="Genomic_DNA"/>
</dbReference>
<dbReference type="PANTHER" id="PTHR12649:SF11">
    <property type="entry name" value="PEPTIDYL-TRNA HYDROLASE 2, MITOCHONDRIAL"/>
    <property type="match status" value="1"/>
</dbReference>